<dbReference type="Proteomes" id="UP000195447">
    <property type="component" value="Unassembled WGS sequence"/>
</dbReference>
<keyword evidence="1" id="KW-1133">Transmembrane helix</keyword>
<dbReference type="PANTHER" id="PTHR34978:SF3">
    <property type="entry name" value="SLR0241 PROTEIN"/>
    <property type="match status" value="1"/>
</dbReference>
<dbReference type="InterPro" id="IPR052173">
    <property type="entry name" value="Beta-lactam_resp_regulator"/>
</dbReference>
<keyword evidence="1" id="KW-0472">Membrane</keyword>
<evidence type="ECO:0000313" key="3">
    <source>
        <dbReference type="EMBL" id="OUP61950.1"/>
    </source>
</evidence>
<proteinExistence type="predicted"/>
<keyword evidence="4" id="KW-1185">Reference proteome</keyword>
<protein>
    <recommendedName>
        <fullName evidence="2">Peptidase M56 domain-containing protein</fullName>
    </recommendedName>
</protein>
<dbReference type="EMBL" id="NFKM01000001">
    <property type="protein sequence ID" value="OUP61950.1"/>
    <property type="molecule type" value="Genomic_DNA"/>
</dbReference>
<comment type="caution">
    <text evidence="3">The sequence shown here is derived from an EMBL/GenBank/DDBJ whole genome shotgun (WGS) entry which is preliminary data.</text>
</comment>
<evidence type="ECO:0000256" key="1">
    <source>
        <dbReference type="SAM" id="Phobius"/>
    </source>
</evidence>
<feature type="transmembrane region" description="Helical" evidence="1">
    <location>
        <begin position="6"/>
        <end position="26"/>
    </location>
</feature>
<dbReference type="Pfam" id="PF05569">
    <property type="entry name" value="Peptidase_M56"/>
    <property type="match status" value="1"/>
</dbReference>
<dbReference type="PANTHER" id="PTHR34978">
    <property type="entry name" value="POSSIBLE SENSOR-TRANSDUCER PROTEIN BLAR"/>
    <property type="match status" value="1"/>
</dbReference>
<organism evidence="3 4">
    <name type="scientific">Faecalitalea cylindroides</name>
    <dbReference type="NCBI Taxonomy" id="39483"/>
    <lineage>
        <taxon>Bacteria</taxon>
        <taxon>Bacillati</taxon>
        <taxon>Bacillota</taxon>
        <taxon>Erysipelotrichia</taxon>
        <taxon>Erysipelotrichales</taxon>
        <taxon>Erysipelotrichaceae</taxon>
        <taxon>Faecalitalea</taxon>
    </lineage>
</organism>
<reference evidence="4" key="1">
    <citation type="submission" date="2017-04" db="EMBL/GenBank/DDBJ databases">
        <title>Function of individual gut microbiota members based on whole genome sequencing of pure cultures obtained from chicken caecum.</title>
        <authorList>
            <person name="Medvecky M."/>
            <person name="Cejkova D."/>
            <person name="Polansky O."/>
            <person name="Karasova D."/>
            <person name="Kubasova T."/>
            <person name="Cizek A."/>
            <person name="Rychlik I."/>
        </authorList>
    </citation>
    <scope>NUCLEOTIDE SEQUENCE [LARGE SCALE GENOMIC DNA]</scope>
    <source>
        <strain evidence="4">An178</strain>
    </source>
</reference>
<accession>A0A1Y4M188</accession>
<evidence type="ECO:0000313" key="4">
    <source>
        <dbReference type="Proteomes" id="UP000195447"/>
    </source>
</evidence>
<keyword evidence="1" id="KW-0812">Transmembrane</keyword>
<evidence type="ECO:0000259" key="2">
    <source>
        <dbReference type="Pfam" id="PF05569"/>
    </source>
</evidence>
<feature type="domain" description="Peptidase M56" evidence="2">
    <location>
        <begin position="86"/>
        <end position="260"/>
    </location>
</feature>
<dbReference type="CDD" id="cd07341">
    <property type="entry name" value="M56_BlaR1_MecR1_like"/>
    <property type="match status" value="1"/>
</dbReference>
<sequence>MNFSISSLLITCIVSTLLIVLLNFLLTTKKNYRFVRSNVIIALSFIIIARLCLPIEYRFTKTIPIPFLMNPLMTFLTYPLILDIPIYVILISLWILGILFNLVRYIRELLYLNRMFKKLEEQSEICKIKNLLPDYNGNNYDVLITSYCDSPKVLGSKKVIILPNIHFEEDKLQIILMHEITHIENHDYYIKQFVNFLTITYWWFPPVYILRKNIDLFLEIRVDEKVVKKMSERERLNYAQLLIHVQKSLVNKTDPFAKEYYSFLIDDSSNVLEYRIRYILEESFMKKTNYLLLVVICSLVFFSNSIIFEASFPAPSTETPYVTISEDTIDNAYIIQHKDGTYTLFIDGEEGSIEDPTVSPFSEIPIIKE</sequence>
<gene>
    <name evidence="3" type="ORF">B5F14_00770</name>
</gene>
<feature type="transmembrane region" description="Helical" evidence="1">
    <location>
        <begin position="77"/>
        <end position="103"/>
    </location>
</feature>
<feature type="transmembrane region" description="Helical" evidence="1">
    <location>
        <begin position="38"/>
        <end position="57"/>
    </location>
</feature>
<name>A0A1Y4M188_9FIRM</name>
<dbReference type="AlphaFoldDB" id="A0A1Y4M188"/>
<dbReference type="RefSeq" id="WP_087158013.1">
    <property type="nucleotide sequence ID" value="NZ_NFKM01000001.1"/>
</dbReference>
<feature type="transmembrane region" description="Helical" evidence="1">
    <location>
        <begin position="290"/>
        <end position="308"/>
    </location>
</feature>
<dbReference type="InterPro" id="IPR008756">
    <property type="entry name" value="Peptidase_M56"/>
</dbReference>